<dbReference type="SUPFAM" id="SSF55486">
    <property type="entry name" value="Metalloproteases ('zincins'), catalytic domain"/>
    <property type="match status" value="1"/>
</dbReference>
<accession>A0A9J6FNV4</accession>
<dbReference type="SMART" id="SM00235">
    <property type="entry name" value="ZnMc"/>
    <property type="match status" value="1"/>
</dbReference>
<dbReference type="Proteomes" id="UP000821853">
    <property type="component" value="Chromosome 10"/>
</dbReference>
<comment type="caution">
    <text evidence="6">The sequence shown here is derived from an EMBL/GenBank/DDBJ whole genome shotgun (WGS) entry which is preliminary data.</text>
</comment>
<feature type="binding site" evidence="3">
    <location>
        <position position="62"/>
    </location>
    <ligand>
        <name>Zn(2+)</name>
        <dbReference type="ChEBI" id="CHEBI:29105"/>
        <note>catalytic</note>
    </ligand>
</feature>
<dbReference type="PANTHER" id="PTHR10127">
    <property type="entry name" value="DISCOIDIN, CUB, EGF, LAMININ , AND ZINC METALLOPROTEASE DOMAIN CONTAINING"/>
    <property type="match status" value="1"/>
</dbReference>
<dbReference type="GO" id="GO:0006508">
    <property type="term" value="P:proteolysis"/>
    <property type="evidence" value="ECO:0007669"/>
    <property type="project" value="UniProtKB-KW"/>
</dbReference>
<comment type="cofactor">
    <cofactor evidence="3 4">
        <name>Zn(2+)</name>
        <dbReference type="ChEBI" id="CHEBI:29105"/>
    </cofactor>
    <text evidence="3 4">Binds 1 zinc ion per subunit.</text>
</comment>
<keyword evidence="7" id="KW-1185">Reference proteome</keyword>
<keyword evidence="3 4" id="KW-0482">Metalloprotease</keyword>
<evidence type="ECO:0000256" key="1">
    <source>
        <dbReference type="ARBA" id="ARBA00011245"/>
    </source>
</evidence>
<dbReference type="GO" id="GO:0004222">
    <property type="term" value="F:metalloendopeptidase activity"/>
    <property type="evidence" value="ECO:0007669"/>
    <property type="project" value="UniProtKB-UniRule"/>
</dbReference>
<reference evidence="6 7" key="1">
    <citation type="journal article" date="2020" name="Cell">
        <title>Large-Scale Comparative Analyses of Tick Genomes Elucidate Their Genetic Diversity and Vector Capacities.</title>
        <authorList>
            <consortium name="Tick Genome and Microbiome Consortium (TIGMIC)"/>
            <person name="Jia N."/>
            <person name="Wang J."/>
            <person name="Shi W."/>
            <person name="Du L."/>
            <person name="Sun Y."/>
            <person name="Zhan W."/>
            <person name="Jiang J.F."/>
            <person name="Wang Q."/>
            <person name="Zhang B."/>
            <person name="Ji P."/>
            <person name="Bell-Sakyi L."/>
            <person name="Cui X.M."/>
            <person name="Yuan T.T."/>
            <person name="Jiang B.G."/>
            <person name="Yang W.F."/>
            <person name="Lam T.T."/>
            <person name="Chang Q.C."/>
            <person name="Ding S.J."/>
            <person name="Wang X.J."/>
            <person name="Zhu J.G."/>
            <person name="Ruan X.D."/>
            <person name="Zhao L."/>
            <person name="Wei J.T."/>
            <person name="Ye R.Z."/>
            <person name="Que T.C."/>
            <person name="Du C.H."/>
            <person name="Zhou Y.H."/>
            <person name="Cheng J.X."/>
            <person name="Dai P.F."/>
            <person name="Guo W.B."/>
            <person name="Han X.H."/>
            <person name="Huang E.J."/>
            <person name="Li L.F."/>
            <person name="Wei W."/>
            <person name="Gao Y.C."/>
            <person name="Liu J.Z."/>
            <person name="Shao H.Z."/>
            <person name="Wang X."/>
            <person name="Wang C.C."/>
            <person name="Yang T.C."/>
            <person name="Huo Q.B."/>
            <person name="Li W."/>
            <person name="Chen H.Y."/>
            <person name="Chen S.E."/>
            <person name="Zhou L.G."/>
            <person name="Ni X.B."/>
            <person name="Tian J.H."/>
            <person name="Sheng Y."/>
            <person name="Liu T."/>
            <person name="Pan Y.S."/>
            <person name="Xia L.Y."/>
            <person name="Li J."/>
            <person name="Zhao F."/>
            <person name="Cao W.C."/>
        </authorList>
    </citation>
    <scope>NUCLEOTIDE SEQUENCE [LARGE SCALE GENOMIC DNA]</scope>
    <source>
        <strain evidence="6">HaeL-2018</strain>
    </source>
</reference>
<dbReference type="AlphaFoldDB" id="A0A9J6FNV4"/>
<comment type="function">
    <text evidence="2">Zinc metalloprotease. Provoques deadhesion of endothelial cells from cell cultures, and also degradation of fibronectin, fibrinogen and gelatin in vitro. Its role in the venom is not fully understood but it might act as a spreading factor that facilitates diffusion of other venom toxins. Alternatively, it might be involved in the proteolytic processing of other venom toxins or it might play a role in extra-oral digestion of prey.</text>
</comment>
<keyword evidence="3 4" id="KW-0645">Protease</keyword>
<dbReference type="PRINTS" id="PR00480">
    <property type="entry name" value="ASTACIN"/>
</dbReference>
<dbReference type="Gene3D" id="3.40.390.10">
    <property type="entry name" value="Collagenase (Catalytic Domain)"/>
    <property type="match status" value="1"/>
</dbReference>
<dbReference type="PROSITE" id="PS51864">
    <property type="entry name" value="ASTACIN"/>
    <property type="match status" value="1"/>
</dbReference>
<evidence type="ECO:0000313" key="6">
    <source>
        <dbReference type="EMBL" id="KAH9363937.1"/>
    </source>
</evidence>
<sequence>MDEIESQTCLRFVPRTSMHQNYVVLVYGPKCWSRLGCVGGPQQLSLNENCLVKTVVMHELLHAAGFIHEQMRSDRDHYIKLLPENAEPDFMRNSFKMAPWQEVLLSPFDYDSVMLYGSMSASKNNLPTMVAMDNSKIPGVEHKPGLSQYDVQGIWAAYGCRQGWK</sequence>
<evidence type="ECO:0000256" key="4">
    <source>
        <dbReference type="RuleBase" id="RU361183"/>
    </source>
</evidence>
<feature type="domain" description="Peptidase M12A" evidence="5">
    <location>
        <begin position="1"/>
        <end position="161"/>
    </location>
</feature>
<comment type="subunit">
    <text evidence="1">Monomer.</text>
</comment>
<dbReference type="EC" id="3.4.24.-" evidence="4"/>
<evidence type="ECO:0000313" key="7">
    <source>
        <dbReference type="Proteomes" id="UP000821853"/>
    </source>
</evidence>
<dbReference type="OMA" id="HYENIMP"/>
<comment type="caution">
    <text evidence="3">Lacks conserved residue(s) required for the propagation of feature annotation.</text>
</comment>
<name>A0A9J6FNV4_HAELO</name>
<dbReference type="CDD" id="cd04280">
    <property type="entry name" value="ZnMc_astacin_like"/>
    <property type="match status" value="1"/>
</dbReference>
<feature type="binding site" evidence="3">
    <location>
        <position position="68"/>
    </location>
    <ligand>
        <name>Zn(2+)</name>
        <dbReference type="ChEBI" id="CHEBI:29105"/>
        <note>catalytic</note>
    </ligand>
</feature>
<evidence type="ECO:0000256" key="3">
    <source>
        <dbReference type="PROSITE-ProRule" id="PRU01211"/>
    </source>
</evidence>
<feature type="active site" evidence="3">
    <location>
        <position position="59"/>
    </location>
</feature>
<organism evidence="6 7">
    <name type="scientific">Haemaphysalis longicornis</name>
    <name type="common">Bush tick</name>
    <dbReference type="NCBI Taxonomy" id="44386"/>
    <lineage>
        <taxon>Eukaryota</taxon>
        <taxon>Metazoa</taxon>
        <taxon>Ecdysozoa</taxon>
        <taxon>Arthropoda</taxon>
        <taxon>Chelicerata</taxon>
        <taxon>Arachnida</taxon>
        <taxon>Acari</taxon>
        <taxon>Parasitiformes</taxon>
        <taxon>Ixodida</taxon>
        <taxon>Ixodoidea</taxon>
        <taxon>Ixodidae</taxon>
        <taxon>Haemaphysalinae</taxon>
        <taxon>Haemaphysalis</taxon>
    </lineage>
</organism>
<dbReference type="GO" id="GO:0008270">
    <property type="term" value="F:zinc ion binding"/>
    <property type="evidence" value="ECO:0007669"/>
    <property type="project" value="UniProtKB-UniRule"/>
</dbReference>
<dbReference type="Pfam" id="PF01400">
    <property type="entry name" value="Astacin"/>
    <property type="match status" value="1"/>
</dbReference>
<dbReference type="VEuPathDB" id="VectorBase:HLOH_052565"/>
<keyword evidence="3 4" id="KW-0479">Metal-binding</keyword>
<evidence type="ECO:0000259" key="5">
    <source>
        <dbReference type="PROSITE" id="PS51864"/>
    </source>
</evidence>
<dbReference type="EMBL" id="JABSTR010000002">
    <property type="protein sequence ID" value="KAH9363937.1"/>
    <property type="molecule type" value="Genomic_DNA"/>
</dbReference>
<gene>
    <name evidence="6" type="ORF">HPB48_022202</name>
</gene>
<dbReference type="InterPro" id="IPR034035">
    <property type="entry name" value="Astacin-like_dom"/>
</dbReference>
<protein>
    <recommendedName>
        <fullName evidence="4">Metalloendopeptidase</fullName>
        <ecNumber evidence="4">3.4.24.-</ecNumber>
    </recommendedName>
</protein>
<proteinExistence type="predicted"/>
<dbReference type="InterPro" id="IPR024079">
    <property type="entry name" value="MetalloPept_cat_dom_sf"/>
</dbReference>
<dbReference type="OrthoDB" id="291007at2759"/>
<dbReference type="PANTHER" id="PTHR10127:SF883">
    <property type="entry name" value="ZINC METALLOPROTEINASE NAS-8"/>
    <property type="match status" value="1"/>
</dbReference>
<evidence type="ECO:0000256" key="2">
    <source>
        <dbReference type="ARBA" id="ARBA00025529"/>
    </source>
</evidence>
<keyword evidence="3 4" id="KW-0378">Hydrolase</keyword>
<dbReference type="InterPro" id="IPR001506">
    <property type="entry name" value="Peptidase_M12A"/>
</dbReference>
<keyword evidence="3 4" id="KW-0862">Zinc</keyword>
<feature type="binding site" evidence="3">
    <location>
        <position position="58"/>
    </location>
    <ligand>
        <name>Zn(2+)</name>
        <dbReference type="ChEBI" id="CHEBI:29105"/>
        <note>catalytic</note>
    </ligand>
</feature>
<dbReference type="InterPro" id="IPR006026">
    <property type="entry name" value="Peptidase_Metallo"/>
</dbReference>
<dbReference type="SMR" id="A0A9J6FNV4"/>